<evidence type="ECO:0000256" key="11">
    <source>
        <dbReference type="ARBA" id="ARBA00040386"/>
    </source>
</evidence>
<evidence type="ECO:0000256" key="2">
    <source>
        <dbReference type="ARBA" id="ARBA00004477"/>
    </source>
</evidence>
<feature type="transmembrane region" description="Helical" evidence="12">
    <location>
        <begin position="137"/>
        <end position="157"/>
    </location>
</feature>
<feature type="transmembrane region" description="Helical" evidence="12">
    <location>
        <begin position="32"/>
        <end position="51"/>
    </location>
</feature>
<dbReference type="FunFam" id="1.20.120.550:FF:000003">
    <property type="entry name" value="Leukotriene C4 synthase"/>
    <property type="match status" value="1"/>
</dbReference>
<comment type="subcellular location">
    <subcellularLocation>
        <location evidence="2">Endoplasmic reticulum membrane</location>
        <topology evidence="2">Multi-pass membrane protein</topology>
    </subcellularLocation>
    <subcellularLocation>
        <location evidence="1">Nucleus membrane</location>
        <topology evidence="1">Multi-pass membrane protein</topology>
    </subcellularLocation>
</comment>
<keyword evidence="8" id="KW-0539">Nucleus</keyword>
<evidence type="ECO:0000313" key="13">
    <source>
        <dbReference type="Ensembl" id="ENSCCRP00015095579.1"/>
    </source>
</evidence>
<dbReference type="GO" id="GO:0004364">
    <property type="term" value="F:glutathione transferase activity"/>
    <property type="evidence" value="ECO:0007669"/>
    <property type="project" value="TreeGrafter"/>
</dbReference>
<evidence type="ECO:0000256" key="4">
    <source>
        <dbReference type="ARBA" id="ARBA00022751"/>
    </source>
</evidence>
<evidence type="ECO:0000256" key="12">
    <source>
        <dbReference type="SAM" id="Phobius"/>
    </source>
</evidence>
<keyword evidence="5" id="KW-0256">Endoplasmic reticulum</keyword>
<evidence type="ECO:0000256" key="8">
    <source>
        <dbReference type="ARBA" id="ARBA00023242"/>
    </source>
</evidence>
<evidence type="ECO:0000256" key="7">
    <source>
        <dbReference type="ARBA" id="ARBA00023136"/>
    </source>
</evidence>
<keyword evidence="6 12" id="KW-1133">Transmembrane helix</keyword>
<sequence length="180" mass="20134">MLSVMLKMTRQQYETDPQVILENMFVAVMDNIFLLVLVTLLSVVQNVFFALKVEKECTGQHSKSHSPAFERLSCANRNCMDTYSTFLAVLWCAGICLSQAPAAFAGIIYLVVRQKYFVGYLGQTCQSTPGFLFGKRILFFLSLMCAVGILNHLMLSFGGSDYKEYIQIITKAASTLLLLP</sequence>
<dbReference type="GO" id="GO:0019370">
    <property type="term" value="P:leukotriene biosynthetic process"/>
    <property type="evidence" value="ECO:0007669"/>
    <property type="project" value="UniProtKB-KW"/>
</dbReference>
<dbReference type="AlphaFoldDB" id="A0A8C2GHQ7"/>
<dbReference type="PANTHER" id="PTHR10250:SF2">
    <property type="entry name" value="ARACHIDONATE 5-LIPOXYGENASE-ACTIVATING PROTEIN"/>
    <property type="match status" value="1"/>
</dbReference>
<evidence type="ECO:0000256" key="10">
    <source>
        <dbReference type="ARBA" id="ARBA00038708"/>
    </source>
</evidence>
<keyword evidence="3 12" id="KW-0812">Transmembrane</keyword>
<dbReference type="Gene3D" id="1.20.120.550">
    <property type="entry name" value="Membrane associated eicosanoid/glutathione metabolism-like domain"/>
    <property type="match status" value="1"/>
</dbReference>
<protein>
    <recommendedName>
        <fullName evidence="11">Arachidonate 5-lipoxygenase-activating protein</fullName>
    </recommendedName>
</protein>
<proteinExistence type="predicted"/>
<comment type="function">
    <text evidence="9">Required for leukotriene biosynthesis by ALOX5 (5-lipoxygenase). Anchors ALOX5 to the membrane. Binds arachidonic acid, and could play an essential role in the transfer of arachidonic acid to ALOX5. Binds to MK-886, a compound that blocks the biosynthesis of leukotrienes.</text>
</comment>
<dbReference type="PRINTS" id="PR00488">
    <property type="entry name" value="5LPOXGNASEAP"/>
</dbReference>
<dbReference type="GO" id="GO:0004602">
    <property type="term" value="F:glutathione peroxidase activity"/>
    <property type="evidence" value="ECO:0007669"/>
    <property type="project" value="TreeGrafter"/>
</dbReference>
<feature type="transmembrane region" description="Helical" evidence="12">
    <location>
        <begin position="86"/>
        <end position="112"/>
    </location>
</feature>
<dbReference type="GO" id="GO:0004464">
    <property type="term" value="F:leukotriene-C4 synthase activity"/>
    <property type="evidence" value="ECO:0007669"/>
    <property type="project" value="TreeGrafter"/>
</dbReference>
<dbReference type="SUPFAM" id="SSF161084">
    <property type="entry name" value="MAPEG domain-like"/>
    <property type="match status" value="1"/>
</dbReference>
<dbReference type="Proteomes" id="UP000694700">
    <property type="component" value="Unplaced"/>
</dbReference>
<dbReference type="GO" id="GO:0008047">
    <property type="term" value="F:enzyme activator activity"/>
    <property type="evidence" value="ECO:0007669"/>
    <property type="project" value="InterPro"/>
</dbReference>
<keyword evidence="7 12" id="KW-0472">Membrane</keyword>
<keyword evidence="4" id="KW-0434">Leukotriene biosynthesis</keyword>
<dbReference type="GO" id="GO:0031965">
    <property type="term" value="C:nuclear membrane"/>
    <property type="evidence" value="ECO:0007669"/>
    <property type="project" value="UniProtKB-SubCell"/>
</dbReference>
<evidence type="ECO:0000256" key="9">
    <source>
        <dbReference type="ARBA" id="ARBA00037558"/>
    </source>
</evidence>
<name>A0A8C2GHQ7_CYPCA</name>
<comment type="subunit">
    <text evidence="10">Homotrimer. Interacts with LTC4S and ALOX5.</text>
</comment>
<dbReference type="Ensembl" id="ENSCCRT00015098674.1">
    <property type="protein sequence ID" value="ENSCCRP00015095579.1"/>
    <property type="gene ID" value="ENSCCRG00015038554.1"/>
</dbReference>
<dbReference type="PANTHER" id="PTHR10250">
    <property type="entry name" value="MICROSOMAL GLUTATHIONE S-TRANSFERASE"/>
    <property type="match status" value="1"/>
</dbReference>
<accession>A0A8C2GHQ7</accession>
<evidence type="ECO:0000256" key="3">
    <source>
        <dbReference type="ARBA" id="ARBA00022692"/>
    </source>
</evidence>
<reference evidence="13" key="1">
    <citation type="submission" date="2025-08" db="UniProtKB">
        <authorList>
            <consortium name="Ensembl"/>
        </authorList>
    </citation>
    <scope>IDENTIFICATION</scope>
</reference>
<dbReference type="Pfam" id="PF01124">
    <property type="entry name" value="MAPEG"/>
    <property type="match status" value="1"/>
</dbReference>
<evidence type="ECO:0000256" key="1">
    <source>
        <dbReference type="ARBA" id="ARBA00004232"/>
    </source>
</evidence>
<dbReference type="InterPro" id="IPR001446">
    <property type="entry name" value="5_LipOase_AP"/>
</dbReference>
<dbReference type="InterPro" id="IPR001129">
    <property type="entry name" value="Membr-assoc_MAPEG"/>
</dbReference>
<dbReference type="InterPro" id="IPR050997">
    <property type="entry name" value="MAPEG"/>
</dbReference>
<dbReference type="InterPro" id="IPR023352">
    <property type="entry name" value="MAPEG-like_dom_sf"/>
</dbReference>
<evidence type="ECO:0000256" key="6">
    <source>
        <dbReference type="ARBA" id="ARBA00022989"/>
    </source>
</evidence>
<evidence type="ECO:0000313" key="14">
    <source>
        <dbReference type="Proteomes" id="UP000694700"/>
    </source>
</evidence>
<evidence type="ECO:0000256" key="5">
    <source>
        <dbReference type="ARBA" id="ARBA00022824"/>
    </source>
</evidence>
<organism evidence="13 14">
    <name type="scientific">Cyprinus carpio</name>
    <name type="common">Common carp</name>
    <dbReference type="NCBI Taxonomy" id="7962"/>
    <lineage>
        <taxon>Eukaryota</taxon>
        <taxon>Metazoa</taxon>
        <taxon>Chordata</taxon>
        <taxon>Craniata</taxon>
        <taxon>Vertebrata</taxon>
        <taxon>Euteleostomi</taxon>
        <taxon>Actinopterygii</taxon>
        <taxon>Neopterygii</taxon>
        <taxon>Teleostei</taxon>
        <taxon>Ostariophysi</taxon>
        <taxon>Cypriniformes</taxon>
        <taxon>Cyprinidae</taxon>
        <taxon>Cyprininae</taxon>
        <taxon>Cyprinus</taxon>
    </lineage>
</organism>
<dbReference type="GO" id="GO:0005789">
    <property type="term" value="C:endoplasmic reticulum membrane"/>
    <property type="evidence" value="ECO:0007669"/>
    <property type="project" value="UniProtKB-SubCell"/>
</dbReference>